<dbReference type="PANTHER" id="PTHR23159:SF60">
    <property type="entry name" value="SPINDLE ASSEMBLY ABNORMAL PROTEIN 4"/>
    <property type="match status" value="1"/>
</dbReference>
<feature type="region of interest" description="Disordered" evidence="2">
    <location>
        <begin position="550"/>
        <end position="569"/>
    </location>
</feature>
<feature type="region of interest" description="Disordered" evidence="2">
    <location>
        <begin position="92"/>
        <end position="170"/>
    </location>
</feature>
<evidence type="ECO:0000256" key="2">
    <source>
        <dbReference type="SAM" id="MobiDB-lite"/>
    </source>
</evidence>
<feature type="region of interest" description="Disordered" evidence="2">
    <location>
        <begin position="727"/>
        <end position="781"/>
    </location>
</feature>
<dbReference type="Gene3D" id="1.10.287.1490">
    <property type="match status" value="1"/>
</dbReference>
<evidence type="ECO:0000256" key="1">
    <source>
        <dbReference type="SAM" id="Coils"/>
    </source>
</evidence>
<evidence type="ECO:0000313" key="3">
    <source>
        <dbReference type="EMBL" id="CAE7185581.1"/>
    </source>
</evidence>
<feature type="region of interest" description="Disordered" evidence="2">
    <location>
        <begin position="285"/>
        <end position="320"/>
    </location>
</feature>
<feature type="compositionally biased region" description="Basic and acidic residues" evidence="2">
    <location>
        <begin position="119"/>
        <end position="138"/>
    </location>
</feature>
<feature type="region of interest" description="Disordered" evidence="2">
    <location>
        <begin position="431"/>
        <end position="468"/>
    </location>
</feature>
<proteinExistence type="predicted"/>
<organism evidence="3 4">
    <name type="scientific">Pyrenophora teres f. teres</name>
    <dbReference type="NCBI Taxonomy" id="97479"/>
    <lineage>
        <taxon>Eukaryota</taxon>
        <taxon>Fungi</taxon>
        <taxon>Dikarya</taxon>
        <taxon>Ascomycota</taxon>
        <taxon>Pezizomycotina</taxon>
        <taxon>Dothideomycetes</taxon>
        <taxon>Pleosporomycetidae</taxon>
        <taxon>Pleosporales</taxon>
        <taxon>Pleosporineae</taxon>
        <taxon>Pleosporaceae</taxon>
        <taxon>Pyrenophora</taxon>
    </lineage>
</organism>
<feature type="compositionally biased region" description="Polar residues" evidence="2">
    <location>
        <begin position="139"/>
        <end position="150"/>
    </location>
</feature>
<feature type="region of interest" description="Disordered" evidence="2">
    <location>
        <begin position="199"/>
        <end position="222"/>
    </location>
</feature>
<dbReference type="PANTHER" id="PTHR23159">
    <property type="entry name" value="CENTROSOMAL PROTEIN 2"/>
    <property type="match status" value="1"/>
</dbReference>
<dbReference type="AlphaFoldDB" id="A0A6S6W410"/>
<feature type="compositionally biased region" description="Basic and acidic residues" evidence="2">
    <location>
        <begin position="159"/>
        <end position="170"/>
    </location>
</feature>
<feature type="region of interest" description="Disordered" evidence="2">
    <location>
        <begin position="1"/>
        <end position="70"/>
    </location>
</feature>
<accession>A0A6S6W410</accession>
<dbReference type="EMBL" id="HG992982">
    <property type="protein sequence ID" value="CAE7185581.1"/>
    <property type="molecule type" value="Genomic_DNA"/>
</dbReference>
<gene>
    <name evidence="3" type="ORF">PTTW11_06827</name>
</gene>
<name>A0A6S6W410_9PLEO</name>
<feature type="coiled-coil region" evidence="1">
    <location>
        <begin position="344"/>
        <end position="399"/>
    </location>
</feature>
<feature type="compositionally biased region" description="Basic and acidic residues" evidence="2">
    <location>
        <begin position="308"/>
        <end position="320"/>
    </location>
</feature>
<feature type="compositionally biased region" description="Basic and acidic residues" evidence="2">
    <location>
        <begin position="730"/>
        <end position="754"/>
    </location>
</feature>
<protein>
    <submittedName>
        <fullName evidence="3">DUF3584 multi-domain protein</fullName>
    </submittedName>
</protein>
<reference evidence="3" key="1">
    <citation type="submission" date="2021-02" db="EMBL/GenBank/DDBJ databases">
        <authorList>
            <person name="Syme A R."/>
            <person name="Syme A R."/>
            <person name="Moolhuijzen P."/>
        </authorList>
    </citation>
    <scope>NUCLEOTIDE SEQUENCE</scope>
    <source>
        <strain evidence="3">W1-1</strain>
    </source>
</reference>
<keyword evidence="1" id="KW-0175">Coiled coil</keyword>
<evidence type="ECO:0000313" key="4">
    <source>
        <dbReference type="Proteomes" id="UP000472372"/>
    </source>
</evidence>
<feature type="compositionally biased region" description="Polar residues" evidence="2">
    <location>
        <begin position="552"/>
        <end position="569"/>
    </location>
</feature>
<sequence length="932" mass="105505">MVRTHSSHTASPTRFQSPQRSPARRPSQDGSQYEMDLDALGLNSTFESTELDNSHRPPVDHLETSEIEGPEDFTMNMTYWMTADLPLAQIKSRKEANTKRPVIRMDVMQEDSEGQGARDATDKPTQERIEQRRDDRSRTASPTRRANGNTGERVYSKPPSERSMENEEKVRSFLSNLPDTEMDGAITGTPLHVPRHSFLQVPRSSPPKARSLQPTVEDYDTPRKPTAETVIRHTSAVIDTSEQDAARNKIMELQSQLEQQESRSRSRITELETLLSYTRSDLENARTDNYRQKERVSSLEKSMAQQTADHEASRTTTDTELKARESALETKMHEFGEKMRLENLAKLETMVEEFERQRKALEESKRQLTDEVKLKAQSLEEAQTELATMRRLREQELQENKTQVQQPENKDDPETDRLMLAEQLSSVQARAEALQSSLESATSEARAAREDAQNKDTMRSAAETEARSHAKRITELEAHLSTARFEVQCAEADMAAKKQLFQTNLDLSSRLRVLQSELETAQRSSTVKEQEGPRTAELEARIKELESEIASLRSSPTNTSTSDSEQSRNIADLERNIRSLQSQLQSAQDDLAAKDQQISQYMETQEHNEQRLNTSLGRIQSLEAGMTSLRQQLAEAHRDVAKARADAERFKQDLEDANDRLQDARAEADRRVTDLDRKLAKLKELKADTETKFKELRAQHEDLREGHEAMIQDVRDKAEDAVRKAASLLDQERSEKKRLQKELKKTKQDLDNLRARGMSSSDDESSTIAAPEESHSKSSADVSSLRTALAAQTAQTASLKSSLSALRHELRSFHNQPPLSSHVAHLQKQNADLQAQLLHQKAEHDALDAAMDEKLAGLLSGLVKEKARSVVGVRDGQWEERVKGLVGERELLGRVVMRQWGREEMGVSEEGEGTGAARGKQKYGYKFVKREK</sequence>
<feature type="compositionally biased region" description="Basic and acidic residues" evidence="2">
    <location>
        <begin position="285"/>
        <end position="298"/>
    </location>
</feature>
<feature type="compositionally biased region" description="Basic and acidic residues" evidence="2">
    <location>
        <begin position="52"/>
        <end position="64"/>
    </location>
</feature>
<feature type="compositionally biased region" description="Polar residues" evidence="2">
    <location>
        <begin position="7"/>
        <end position="20"/>
    </location>
</feature>
<feature type="compositionally biased region" description="Basic and acidic residues" evidence="2">
    <location>
        <begin position="446"/>
        <end position="468"/>
    </location>
</feature>
<feature type="compositionally biased region" description="Low complexity" evidence="2">
    <location>
        <begin position="436"/>
        <end position="445"/>
    </location>
</feature>
<dbReference type="Proteomes" id="UP000472372">
    <property type="component" value="Chromosome 6"/>
</dbReference>